<dbReference type="InterPro" id="IPR015424">
    <property type="entry name" value="PyrdxlP-dep_Trfase"/>
</dbReference>
<evidence type="ECO:0000256" key="6">
    <source>
        <dbReference type="ARBA" id="ARBA00023192"/>
    </source>
</evidence>
<dbReference type="EC" id="4.4.1.1" evidence="4"/>
<reference evidence="9 10" key="1">
    <citation type="submission" date="2015-04" db="EMBL/GenBank/DDBJ databases">
        <authorList>
            <person name="Syromyatnikov M.Y."/>
            <person name="Popov V.N."/>
        </authorList>
    </citation>
    <scope>NUCLEOTIDE SEQUENCE [LARGE SCALE GENOMIC DNA]</scope>
</reference>
<evidence type="ECO:0000313" key="9">
    <source>
        <dbReference type="EMBL" id="CRK95295.1"/>
    </source>
</evidence>
<dbReference type="OrthoDB" id="3512640at2759"/>
<dbReference type="SUPFAM" id="SSF53383">
    <property type="entry name" value="PLP-dependent transferases"/>
    <property type="match status" value="1"/>
</dbReference>
<keyword evidence="10" id="KW-1185">Reference proteome</keyword>
<dbReference type="STRING" id="568069.A0A1J1I4N4"/>
<protein>
    <recommendedName>
        <fullName evidence="4">cystathionine gamma-lyase</fullName>
        <ecNumber evidence="4">4.4.1.1</ecNumber>
    </recommendedName>
    <alternativeName>
        <fullName evidence="7">Gamma-cystathionase</fullName>
    </alternativeName>
</protein>
<evidence type="ECO:0000256" key="4">
    <source>
        <dbReference type="ARBA" id="ARBA00012085"/>
    </source>
</evidence>
<dbReference type="AlphaFoldDB" id="A0A1J1I4N4"/>
<evidence type="ECO:0000256" key="2">
    <source>
        <dbReference type="ARBA" id="ARBA00005038"/>
    </source>
</evidence>
<dbReference type="GO" id="GO:0005737">
    <property type="term" value="C:cytoplasm"/>
    <property type="evidence" value="ECO:0007669"/>
    <property type="project" value="TreeGrafter"/>
</dbReference>
<dbReference type="PANTHER" id="PTHR11808">
    <property type="entry name" value="TRANS-SULFURATION ENZYME FAMILY MEMBER"/>
    <property type="match status" value="1"/>
</dbReference>
<dbReference type="InterPro" id="IPR015422">
    <property type="entry name" value="PyrdxlP-dep_Trfase_small"/>
</dbReference>
<keyword evidence="6" id="KW-0198">Cysteine biosynthesis</keyword>
<sequence>MSDEKLTKCEDVEGSSSIVLSTMFSLTNPGEYSEKYHYSRYGNPSRNVLEESLARLDMANFALTYSSKMAATLAILSTLKADDLMISSDFLLCEKIKKLGVRGNIEHFEFYDVRKFEESFNVNTKIVWIESLCFPFMTALDIKSISDVIHEKSKAVLVVDNTVLTPYFLCPLKLGADIVIYSLDEFIAGHSDVKMGSVATNDRNLYEKLKYHQTSNGVGPSPFDCFIVNRSLKTFPLRMERYADNAKNVARFLESNSKIKKVFFEPGSGVLSFILKGYLEDLVKFSESLKYISISEVLGGVETTIDLRWMKENLIIVSVGLESFEKIKDDFDQALGKILT</sequence>
<keyword evidence="5 8" id="KW-0663">Pyridoxal phosphate</keyword>
<dbReference type="Pfam" id="PF01053">
    <property type="entry name" value="Cys_Met_Meta_PP"/>
    <property type="match status" value="1"/>
</dbReference>
<dbReference type="Proteomes" id="UP000183832">
    <property type="component" value="Unassembled WGS sequence"/>
</dbReference>
<keyword evidence="6" id="KW-0028">Amino-acid biosynthesis</keyword>
<comment type="similarity">
    <text evidence="3 8">Belongs to the trans-sulfuration enzymes family.</text>
</comment>
<dbReference type="GO" id="GO:0019346">
    <property type="term" value="P:transsulfuration"/>
    <property type="evidence" value="ECO:0007669"/>
    <property type="project" value="InterPro"/>
</dbReference>
<evidence type="ECO:0000256" key="5">
    <source>
        <dbReference type="ARBA" id="ARBA00022898"/>
    </source>
</evidence>
<dbReference type="Gene3D" id="3.90.1150.10">
    <property type="entry name" value="Aspartate Aminotransferase, domain 1"/>
    <property type="match status" value="1"/>
</dbReference>
<evidence type="ECO:0000256" key="7">
    <source>
        <dbReference type="ARBA" id="ARBA00029853"/>
    </source>
</evidence>
<evidence type="ECO:0000256" key="1">
    <source>
        <dbReference type="ARBA" id="ARBA00001933"/>
    </source>
</evidence>
<dbReference type="GO" id="GO:0019343">
    <property type="term" value="P:cysteine biosynthetic process via cystathionine"/>
    <property type="evidence" value="ECO:0007669"/>
    <property type="project" value="TreeGrafter"/>
</dbReference>
<evidence type="ECO:0000256" key="8">
    <source>
        <dbReference type="RuleBase" id="RU362118"/>
    </source>
</evidence>
<name>A0A1J1I4N4_9DIPT</name>
<organism evidence="9 10">
    <name type="scientific">Clunio marinus</name>
    <dbReference type="NCBI Taxonomy" id="568069"/>
    <lineage>
        <taxon>Eukaryota</taxon>
        <taxon>Metazoa</taxon>
        <taxon>Ecdysozoa</taxon>
        <taxon>Arthropoda</taxon>
        <taxon>Hexapoda</taxon>
        <taxon>Insecta</taxon>
        <taxon>Pterygota</taxon>
        <taxon>Neoptera</taxon>
        <taxon>Endopterygota</taxon>
        <taxon>Diptera</taxon>
        <taxon>Nematocera</taxon>
        <taxon>Chironomoidea</taxon>
        <taxon>Chironomidae</taxon>
        <taxon>Clunio</taxon>
    </lineage>
</organism>
<accession>A0A1J1I4N4</accession>
<dbReference type="EMBL" id="CVRI01000041">
    <property type="protein sequence ID" value="CRK95295.1"/>
    <property type="molecule type" value="Genomic_DNA"/>
</dbReference>
<dbReference type="GO" id="GO:0030170">
    <property type="term" value="F:pyridoxal phosphate binding"/>
    <property type="evidence" value="ECO:0007669"/>
    <property type="project" value="InterPro"/>
</dbReference>
<dbReference type="InterPro" id="IPR000277">
    <property type="entry name" value="Cys/Met-Metab_PyrdxlP-dep_enz"/>
</dbReference>
<dbReference type="PANTHER" id="PTHR11808:SF15">
    <property type="entry name" value="CYSTATHIONINE GAMMA-LYASE"/>
    <property type="match status" value="1"/>
</dbReference>
<comment type="pathway">
    <text evidence="2">Amino-acid biosynthesis; L-cysteine biosynthesis; L-cysteine from L-homocysteine and L-serine: step 2/2.</text>
</comment>
<proteinExistence type="inferred from homology"/>
<dbReference type="InterPro" id="IPR015421">
    <property type="entry name" value="PyrdxlP-dep_Trfase_major"/>
</dbReference>
<dbReference type="PIRSF" id="PIRSF001434">
    <property type="entry name" value="CGS"/>
    <property type="match status" value="1"/>
</dbReference>
<gene>
    <name evidence="9" type="ORF">CLUMA_CG008839</name>
</gene>
<comment type="cofactor">
    <cofactor evidence="1 8">
        <name>pyridoxal 5'-phosphate</name>
        <dbReference type="ChEBI" id="CHEBI:597326"/>
    </cofactor>
</comment>
<evidence type="ECO:0000313" key="10">
    <source>
        <dbReference type="Proteomes" id="UP000183832"/>
    </source>
</evidence>
<dbReference type="UniPathway" id="UPA00136">
    <property type="reaction ID" value="UER00202"/>
</dbReference>
<dbReference type="GO" id="GO:0004123">
    <property type="term" value="F:cystathionine gamma-lyase activity"/>
    <property type="evidence" value="ECO:0007669"/>
    <property type="project" value="TreeGrafter"/>
</dbReference>
<dbReference type="Gene3D" id="3.40.640.10">
    <property type="entry name" value="Type I PLP-dependent aspartate aminotransferase-like (Major domain)"/>
    <property type="match status" value="1"/>
</dbReference>
<evidence type="ECO:0000256" key="3">
    <source>
        <dbReference type="ARBA" id="ARBA00009077"/>
    </source>
</evidence>